<evidence type="ECO:0000313" key="4">
    <source>
        <dbReference type="Proteomes" id="UP000616608"/>
    </source>
</evidence>
<dbReference type="NCBIfam" id="NF006505">
    <property type="entry name" value="PRK08939.1"/>
    <property type="match status" value="1"/>
</dbReference>
<dbReference type="SUPFAM" id="SSF52540">
    <property type="entry name" value="P-loop containing nucleoside triphosphate hydrolases"/>
    <property type="match status" value="1"/>
</dbReference>
<name>A0A917LEY8_9BACI</name>
<evidence type="ECO:0000259" key="1">
    <source>
        <dbReference type="Pfam" id="PF01695"/>
    </source>
</evidence>
<proteinExistence type="predicted"/>
<dbReference type="Proteomes" id="UP000616608">
    <property type="component" value="Unassembled WGS sequence"/>
</dbReference>
<organism evidence="3 4">
    <name type="scientific">Lysinibacillus alkalisoli</name>
    <dbReference type="NCBI Taxonomy" id="1911548"/>
    <lineage>
        <taxon>Bacteria</taxon>
        <taxon>Bacillati</taxon>
        <taxon>Bacillota</taxon>
        <taxon>Bacilli</taxon>
        <taxon>Bacillales</taxon>
        <taxon>Bacillaceae</taxon>
        <taxon>Lysinibacillus</taxon>
    </lineage>
</organism>
<keyword evidence="4" id="KW-1185">Reference proteome</keyword>
<dbReference type="GO" id="GO:0005524">
    <property type="term" value="F:ATP binding"/>
    <property type="evidence" value="ECO:0007669"/>
    <property type="project" value="InterPro"/>
</dbReference>
<dbReference type="Pfam" id="PF07319">
    <property type="entry name" value="DnaI_N"/>
    <property type="match status" value="1"/>
</dbReference>
<dbReference type="AlphaFoldDB" id="A0A917LEY8"/>
<protein>
    <submittedName>
        <fullName evidence="3">Primosomal protein DnaI</fullName>
    </submittedName>
</protein>
<dbReference type="PANTHER" id="PTHR30050">
    <property type="entry name" value="CHROMOSOMAL REPLICATION INITIATOR PROTEIN DNAA"/>
    <property type="match status" value="1"/>
</dbReference>
<accession>A0A917LEY8</accession>
<reference evidence="3" key="1">
    <citation type="journal article" date="2014" name="Int. J. Syst. Evol. Microbiol.">
        <title>Complete genome sequence of Corynebacterium casei LMG S-19264T (=DSM 44701T), isolated from a smear-ripened cheese.</title>
        <authorList>
            <consortium name="US DOE Joint Genome Institute (JGI-PGF)"/>
            <person name="Walter F."/>
            <person name="Albersmeier A."/>
            <person name="Kalinowski J."/>
            <person name="Ruckert C."/>
        </authorList>
    </citation>
    <scope>NUCLEOTIDE SEQUENCE</scope>
    <source>
        <strain evidence="3">CGMCC 1.15760</strain>
    </source>
</reference>
<dbReference type="GO" id="GO:0006260">
    <property type="term" value="P:DNA replication"/>
    <property type="evidence" value="ECO:0007669"/>
    <property type="project" value="TreeGrafter"/>
</dbReference>
<feature type="domain" description="Primosomal DnaI N-terminal" evidence="2">
    <location>
        <begin position="1"/>
        <end position="95"/>
    </location>
</feature>
<feature type="domain" description="IstB-like ATP-binding" evidence="1">
    <location>
        <begin position="124"/>
        <end position="306"/>
    </location>
</feature>
<dbReference type="InterPro" id="IPR027417">
    <property type="entry name" value="P-loop_NTPase"/>
</dbReference>
<sequence length="306" mass="34511">MEPIKKALERMQIPNFSERYENARQEILGHPDIQNFIQQHQLEASEVEKALPKFLEYVEQAAVCCHQGSVKACTNTVPGCVPVLIKDAYAINVKYVACQQKKREDEQRQVAARITSLHMPKDTLNASMQNIDYNTKERLALGTFIGHFLLQIKQGQTPAKGLYLHGSYGVGKSYVLGALANDLALLGVASVLVYVPEFLLELKQAIDDRTLLDKIKLVKEAPILMLDDLGAETLSAWSRDEVLGSILHYRMAEKLPVFISSNFDYDELEEHFAHVKGNVERVKATRLMERIKATTEPINMTGESRR</sequence>
<dbReference type="EMBL" id="BMJT01000003">
    <property type="protein sequence ID" value="GGG17181.1"/>
    <property type="molecule type" value="Genomic_DNA"/>
</dbReference>
<evidence type="ECO:0000313" key="3">
    <source>
        <dbReference type="EMBL" id="GGG17181.1"/>
    </source>
</evidence>
<dbReference type="Pfam" id="PF01695">
    <property type="entry name" value="IstB_IS21"/>
    <property type="match status" value="1"/>
</dbReference>
<comment type="caution">
    <text evidence="3">The sequence shown here is derived from an EMBL/GenBank/DDBJ whole genome shotgun (WGS) entry which is preliminary data.</text>
</comment>
<dbReference type="InterPro" id="IPR009928">
    <property type="entry name" value="DnaI_N"/>
</dbReference>
<dbReference type="PANTHER" id="PTHR30050:SF8">
    <property type="entry name" value="PRIMOSOMAL PROTEIN DNAI"/>
    <property type="match status" value="1"/>
</dbReference>
<reference evidence="3" key="2">
    <citation type="submission" date="2020-09" db="EMBL/GenBank/DDBJ databases">
        <authorList>
            <person name="Sun Q."/>
            <person name="Zhou Y."/>
        </authorList>
    </citation>
    <scope>NUCLEOTIDE SEQUENCE</scope>
    <source>
        <strain evidence="3">CGMCC 1.15760</strain>
    </source>
</reference>
<dbReference type="RefSeq" id="WP_188613883.1">
    <property type="nucleotide sequence ID" value="NZ_BMJT01000003.1"/>
</dbReference>
<evidence type="ECO:0000259" key="2">
    <source>
        <dbReference type="Pfam" id="PF07319"/>
    </source>
</evidence>
<dbReference type="InterPro" id="IPR002611">
    <property type="entry name" value="IstB_ATP-bd"/>
</dbReference>
<gene>
    <name evidence="3" type="primary">dnaI</name>
    <name evidence="3" type="ORF">GCM10007425_09470</name>
</gene>
<dbReference type="Gene3D" id="3.40.50.300">
    <property type="entry name" value="P-loop containing nucleotide triphosphate hydrolases"/>
    <property type="match status" value="1"/>
</dbReference>